<dbReference type="Proteomes" id="UP000198287">
    <property type="component" value="Unassembled WGS sequence"/>
</dbReference>
<dbReference type="InterPro" id="IPR034035">
    <property type="entry name" value="Astacin-like_dom"/>
</dbReference>
<organism evidence="9 10">
    <name type="scientific">Folsomia candida</name>
    <name type="common">Springtail</name>
    <dbReference type="NCBI Taxonomy" id="158441"/>
    <lineage>
        <taxon>Eukaryota</taxon>
        <taxon>Metazoa</taxon>
        <taxon>Ecdysozoa</taxon>
        <taxon>Arthropoda</taxon>
        <taxon>Hexapoda</taxon>
        <taxon>Collembola</taxon>
        <taxon>Entomobryomorpha</taxon>
        <taxon>Isotomoidea</taxon>
        <taxon>Isotomidae</taxon>
        <taxon>Proisotominae</taxon>
        <taxon>Folsomia</taxon>
    </lineage>
</organism>
<dbReference type="InterPro" id="IPR024079">
    <property type="entry name" value="MetalloPept_cat_dom_sf"/>
</dbReference>
<keyword evidence="7" id="KW-0732">Signal</keyword>
<keyword evidence="1 6" id="KW-0645">Protease</keyword>
<evidence type="ECO:0000256" key="7">
    <source>
        <dbReference type="RuleBase" id="RU361183"/>
    </source>
</evidence>
<comment type="caution">
    <text evidence="9">The sequence shown here is derived from an EMBL/GenBank/DDBJ whole genome shotgun (WGS) entry which is preliminary data.</text>
</comment>
<dbReference type="OMA" id="HECIHAL"/>
<sequence>MINVKVVVCLLLSLCAVAWSTPVVRPLPPTKPTSNDTAAISPFRNPVFDMKLTPEQMRSGVIDERYRWRNGFIVHPDRGFNQNEYSVINDALYELSQHLCIQVLMWPQDSNPTGDYVEIMRGGSGSGCWAWVGRLGGRQDLNLQFDGCIYKHIVQHECIHALGYYHEQSRPDRDDHVNILWNNVIPDTSHNFDKMDDTTTFGVPYDTRSIMHYDSYAFSSNGQPTILAKDGSTVGGNSITGNDIAKLQRMYNC</sequence>
<evidence type="ECO:0000256" key="6">
    <source>
        <dbReference type="PROSITE-ProRule" id="PRU01211"/>
    </source>
</evidence>
<feature type="chain" id="PRO_5011821223" description="Metalloendopeptidase" evidence="7">
    <location>
        <begin position="21"/>
        <end position="253"/>
    </location>
</feature>
<feature type="binding site" evidence="6">
    <location>
        <position position="156"/>
    </location>
    <ligand>
        <name>Zn(2+)</name>
        <dbReference type="ChEBI" id="CHEBI:29105"/>
        <note>catalytic</note>
    </ligand>
</feature>
<dbReference type="InterPro" id="IPR006026">
    <property type="entry name" value="Peptidase_Metallo"/>
</dbReference>
<comment type="caution">
    <text evidence="6">Lacks conserved residue(s) required for the propagation of feature annotation.</text>
</comment>
<dbReference type="GO" id="GO:0006508">
    <property type="term" value="P:proteolysis"/>
    <property type="evidence" value="ECO:0007669"/>
    <property type="project" value="UniProtKB-KW"/>
</dbReference>
<dbReference type="PROSITE" id="PS51864">
    <property type="entry name" value="ASTACIN"/>
    <property type="match status" value="1"/>
</dbReference>
<dbReference type="Gene3D" id="3.40.390.10">
    <property type="entry name" value="Collagenase (Catalytic Domain)"/>
    <property type="match status" value="1"/>
</dbReference>
<gene>
    <name evidence="9" type="ORF">Fcan01_05625</name>
</gene>
<keyword evidence="4 6" id="KW-0862">Zinc</keyword>
<dbReference type="STRING" id="158441.A0A226EV59"/>
<dbReference type="GO" id="GO:0008270">
    <property type="term" value="F:zinc ion binding"/>
    <property type="evidence" value="ECO:0007669"/>
    <property type="project" value="UniProtKB-UniRule"/>
</dbReference>
<dbReference type="OrthoDB" id="291007at2759"/>
<evidence type="ECO:0000256" key="1">
    <source>
        <dbReference type="ARBA" id="ARBA00022670"/>
    </source>
</evidence>
<feature type="binding site" evidence="6">
    <location>
        <position position="160"/>
    </location>
    <ligand>
        <name>Zn(2+)</name>
        <dbReference type="ChEBI" id="CHEBI:29105"/>
        <note>catalytic</note>
    </ligand>
</feature>
<evidence type="ECO:0000313" key="10">
    <source>
        <dbReference type="Proteomes" id="UP000198287"/>
    </source>
</evidence>
<dbReference type="SMART" id="SM00235">
    <property type="entry name" value="ZnMc"/>
    <property type="match status" value="1"/>
</dbReference>
<evidence type="ECO:0000256" key="4">
    <source>
        <dbReference type="ARBA" id="ARBA00022833"/>
    </source>
</evidence>
<feature type="active site" evidence="6">
    <location>
        <position position="157"/>
    </location>
</feature>
<evidence type="ECO:0000256" key="2">
    <source>
        <dbReference type="ARBA" id="ARBA00022723"/>
    </source>
</evidence>
<feature type="domain" description="Peptidase M12A" evidence="8">
    <location>
        <begin position="59"/>
        <end position="253"/>
    </location>
</feature>
<reference evidence="9 10" key="1">
    <citation type="submission" date="2015-12" db="EMBL/GenBank/DDBJ databases">
        <title>The genome of Folsomia candida.</title>
        <authorList>
            <person name="Faddeeva A."/>
            <person name="Derks M.F."/>
            <person name="Anvar Y."/>
            <person name="Smit S."/>
            <person name="Van Straalen N."/>
            <person name="Roelofs D."/>
        </authorList>
    </citation>
    <scope>NUCLEOTIDE SEQUENCE [LARGE SCALE GENOMIC DNA]</scope>
    <source>
        <strain evidence="9 10">VU population</strain>
        <tissue evidence="9">Whole body</tissue>
    </source>
</reference>
<dbReference type="PANTHER" id="PTHR10127:SF780">
    <property type="entry name" value="METALLOENDOPEPTIDASE"/>
    <property type="match status" value="1"/>
</dbReference>
<feature type="binding site" evidence="6">
    <location>
        <position position="166"/>
    </location>
    <ligand>
        <name>Zn(2+)</name>
        <dbReference type="ChEBI" id="CHEBI:29105"/>
        <note>catalytic</note>
    </ligand>
</feature>
<dbReference type="InterPro" id="IPR001506">
    <property type="entry name" value="Peptidase_M12A"/>
</dbReference>
<dbReference type="SUPFAM" id="SSF55486">
    <property type="entry name" value="Metalloproteases ('zincins'), catalytic domain"/>
    <property type="match status" value="1"/>
</dbReference>
<dbReference type="PRINTS" id="PR00480">
    <property type="entry name" value="ASTACIN"/>
</dbReference>
<keyword evidence="5 6" id="KW-0482">Metalloprotease</keyword>
<dbReference type="PANTHER" id="PTHR10127">
    <property type="entry name" value="DISCOIDIN, CUB, EGF, LAMININ , AND ZINC METALLOPROTEASE DOMAIN CONTAINING"/>
    <property type="match status" value="1"/>
</dbReference>
<dbReference type="Pfam" id="PF01400">
    <property type="entry name" value="Astacin"/>
    <property type="match status" value="1"/>
</dbReference>
<protein>
    <recommendedName>
        <fullName evidence="7">Metalloendopeptidase</fullName>
        <ecNumber evidence="7">3.4.24.-</ecNumber>
    </recommendedName>
</protein>
<evidence type="ECO:0000259" key="8">
    <source>
        <dbReference type="PROSITE" id="PS51864"/>
    </source>
</evidence>
<dbReference type="EMBL" id="LNIX01000002">
    <property type="protein sequence ID" value="OXA60964.1"/>
    <property type="molecule type" value="Genomic_DNA"/>
</dbReference>
<evidence type="ECO:0000256" key="3">
    <source>
        <dbReference type="ARBA" id="ARBA00022801"/>
    </source>
</evidence>
<dbReference type="EC" id="3.4.24.-" evidence="7"/>
<name>A0A226EV59_FOLCA</name>
<comment type="cofactor">
    <cofactor evidence="6 7">
        <name>Zn(2+)</name>
        <dbReference type="ChEBI" id="CHEBI:29105"/>
    </cofactor>
    <text evidence="6 7">Binds 1 zinc ion per subunit.</text>
</comment>
<proteinExistence type="predicted"/>
<evidence type="ECO:0000256" key="5">
    <source>
        <dbReference type="ARBA" id="ARBA00023049"/>
    </source>
</evidence>
<dbReference type="GO" id="GO:0004222">
    <property type="term" value="F:metalloendopeptidase activity"/>
    <property type="evidence" value="ECO:0007669"/>
    <property type="project" value="UniProtKB-UniRule"/>
</dbReference>
<accession>A0A226EV59</accession>
<dbReference type="AlphaFoldDB" id="A0A226EV59"/>
<keyword evidence="10" id="KW-1185">Reference proteome</keyword>
<keyword evidence="3 6" id="KW-0378">Hydrolase</keyword>
<feature type="signal peptide" evidence="7">
    <location>
        <begin position="1"/>
        <end position="20"/>
    </location>
</feature>
<evidence type="ECO:0000313" key="9">
    <source>
        <dbReference type="EMBL" id="OXA60964.1"/>
    </source>
</evidence>
<keyword evidence="2 6" id="KW-0479">Metal-binding</keyword>
<dbReference type="CDD" id="cd04280">
    <property type="entry name" value="ZnMc_astacin_like"/>
    <property type="match status" value="1"/>
</dbReference>